<dbReference type="AlphaFoldDB" id="A0A376D7F0"/>
<organism evidence="1 2">
    <name type="scientific">Edwardsiella hoshinae</name>
    <dbReference type="NCBI Taxonomy" id="93378"/>
    <lineage>
        <taxon>Bacteria</taxon>
        <taxon>Pseudomonadati</taxon>
        <taxon>Pseudomonadota</taxon>
        <taxon>Gammaproteobacteria</taxon>
        <taxon>Enterobacterales</taxon>
        <taxon>Hafniaceae</taxon>
        <taxon>Edwardsiella</taxon>
    </lineage>
</organism>
<sequence length="61" mass="7310">MAEFADKRELRQFRQTPEQRLALEQEHLQPLPDTDFDTNYFDIRHVPWDSYIEVGGNRCSV</sequence>
<evidence type="ECO:0000313" key="1">
    <source>
        <dbReference type="EMBL" id="STC83894.1"/>
    </source>
</evidence>
<evidence type="ECO:0000313" key="2">
    <source>
        <dbReference type="Proteomes" id="UP000255248"/>
    </source>
</evidence>
<accession>A0A376D7F0</accession>
<name>A0A376D7F0_9GAMM</name>
<reference evidence="1 2" key="1">
    <citation type="submission" date="2018-06" db="EMBL/GenBank/DDBJ databases">
        <authorList>
            <consortium name="Pathogen Informatics"/>
            <person name="Doyle S."/>
        </authorList>
    </citation>
    <scope>NUCLEOTIDE SEQUENCE [LARGE SCALE GENOMIC DNA]</scope>
    <source>
        <strain evidence="1 2">NCTC12121</strain>
    </source>
</reference>
<dbReference type="Proteomes" id="UP000255248">
    <property type="component" value="Unassembled WGS sequence"/>
</dbReference>
<dbReference type="EMBL" id="UFXZ01000001">
    <property type="protein sequence ID" value="STC83894.1"/>
    <property type="molecule type" value="Genomic_DNA"/>
</dbReference>
<protein>
    <submittedName>
        <fullName evidence="1">Uncharacterized protein</fullName>
    </submittedName>
</protein>
<proteinExistence type="predicted"/>
<gene>
    <name evidence="1" type="ORF">NCTC12121_00411</name>
</gene>